<feature type="non-terminal residue" evidence="1">
    <location>
        <position position="104"/>
    </location>
</feature>
<sequence>MSIDVEEAPQTTGVSKYPNYPQAKAYLVNFLRHGRRAFLRTKRYAYYQHSSTLRTIVIRLAHDIYEVRSYPVDGFMFANLEEALVAEDFRAWLFTYDYRNRSIR</sequence>
<organism evidence="1">
    <name type="scientific">marine sediment metagenome</name>
    <dbReference type="NCBI Taxonomy" id="412755"/>
    <lineage>
        <taxon>unclassified sequences</taxon>
        <taxon>metagenomes</taxon>
        <taxon>ecological metagenomes</taxon>
    </lineage>
</organism>
<gene>
    <name evidence="1" type="ORF">S06H3_07580</name>
</gene>
<name>X1JYV4_9ZZZZ</name>
<accession>X1JYV4</accession>
<proteinExistence type="predicted"/>
<reference evidence="1" key="1">
    <citation type="journal article" date="2014" name="Front. Microbiol.">
        <title>High frequency of phylogenetically diverse reductive dehalogenase-homologous genes in deep subseafloor sedimentary metagenomes.</title>
        <authorList>
            <person name="Kawai M."/>
            <person name="Futagami T."/>
            <person name="Toyoda A."/>
            <person name="Takaki Y."/>
            <person name="Nishi S."/>
            <person name="Hori S."/>
            <person name="Arai W."/>
            <person name="Tsubouchi T."/>
            <person name="Morono Y."/>
            <person name="Uchiyama I."/>
            <person name="Ito T."/>
            <person name="Fujiyama A."/>
            <person name="Inagaki F."/>
            <person name="Takami H."/>
        </authorList>
    </citation>
    <scope>NUCLEOTIDE SEQUENCE</scope>
    <source>
        <strain evidence="1">Expedition CK06-06</strain>
    </source>
</reference>
<dbReference type="EMBL" id="BARV01003085">
    <property type="protein sequence ID" value="GAH99342.1"/>
    <property type="molecule type" value="Genomic_DNA"/>
</dbReference>
<dbReference type="AlphaFoldDB" id="X1JYV4"/>
<comment type="caution">
    <text evidence="1">The sequence shown here is derived from an EMBL/GenBank/DDBJ whole genome shotgun (WGS) entry which is preliminary data.</text>
</comment>
<evidence type="ECO:0000313" key="1">
    <source>
        <dbReference type="EMBL" id="GAH99342.1"/>
    </source>
</evidence>
<protein>
    <submittedName>
        <fullName evidence="1">Uncharacterized protein</fullName>
    </submittedName>
</protein>